<evidence type="ECO:0000313" key="2">
    <source>
        <dbReference type="EMBL" id="KAI7736673.1"/>
    </source>
</evidence>
<name>A0AAD5C8T0_AMBAR</name>
<proteinExistence type="predicted"/>
<dbReference type="EMBL" id="JAMZMK010009221">
    <property type="protein sequence ID" value="KAI7736673.1"/>
    <property type="molecule type" value="Genomic_DNA"/>
</dbReference>
<gene>
    <name evidence="2" type="ORF">M8C21_005886</name>
</gene>
<dbReference type="PANTHER" id="PTHR36318">
    <property type="entry name" value="OS06G0581300 PROTEIN"/>
    <property type="match status" value="1"/>
</dbReference>
<organism evidence="2 3">
    <name type="scientific">Ambrosia artemisiifolia</name>
    <name type="common">Common ragweed</name>
    <dbReference type="NCBI Taxonomy" id="4212"/>
    <lineage>
        <taxon>Eukaryota</taxon>
        <taxon>Viridiplantae</taxon>
        <taxon>Streptophyta</taxon>
        <taxon>Embryophyta</taxon>
        <taxon>Tracheophyta</taxon>
        <taxon>Spermatophyta</taxon>
        <taxon>Magnoliopsida</taxon>
        <taxon>eudicotyledons</taxon>
        <taxon>Gunneridae</taxon>
        <taxon>Pentapetalae</taxon>
        <taxon>asterids</taxon>
        <taxon>campanulids</taxon>
        <taxon>Asterales</taxon>
        <taxon>Asteraceae</taxon>
        <taxon>Asteroideae</taxon>
        <taxon>Heliantheae alliance</taxon>
        <taxon>Heliantheae</taxon>
        <taxon>Ambrosia</taxon>
    </lineage>
</organism>
<dbReference type="Proteomes" id="UP001206925">
    <property type="component" value="Unassembled WGS sequence"/>
</dbReference>
<dbReference type="Pfam" id="PF07343">
    <property type="entry name" value="DUF1475"/>
    <property type="match status" value="1"/>
</dbReference>
<evidence type="ECO:0000313" key="3">
    <source>
        <dbReference type="Proteomes" id="UP001206925"/>
    </source>
</evidence>
<accession>A0AAD5C8T0</accession>
<feature type="transmembrane region" description="Helical" evidence="1">
    <location>
        <begin position="28"/>
        <end position="52"/>
    </location>
</feature>
<dbReference type="PANTHER" id="PTHR36318:SF5">
    <property type="entry name" value="TRANSMEMBRANE PROTEIN"/>
    <property type="match status" value="1"/>
</dbReference>
<keyword evidence="1" id="KW-1133">Transmembrane helix</keyword>
<dbReference type="InterPro" id="IPR009943">
    <property type="entry name" value="DUF1475"/>
</dbReference>
<sequence>MVGASVFVFVIDGSPFRAEVWIAYKESSWMNALVWILLVICFQSIALCAYVVRESFYLSPEQPSFLILFNKNGRNLMLSDPLLIEDDDV</sequence>
<protein>
    <submittedName>
        <fullName evidence="2">Uncharacterized protein</fullName>
    </submittedName>
</protein>
<keyword evidence="3" id="KW-1185">Reference proteome</keyword>
<keyword evidence="1" id="KW-0812">Transmembrane</keyword>
<keyword evidence="1" id="KW-0472">Membrane</keyword>
<dbReference type="AlphaFoldDB" id="A0AAD5C8T0"/>
<evidence type="ECO:0000256" key="1">
    <source>
        <dbReference type="SAM" id="Phobius"/>
    </source>
</evidence>
<reference evidence="2" key="1">
    <citation type="submission" date="2022-06" db="EMBL/GenBank/DDBJ databases">
        <title>Uncovering the hologenomic basis of an extraordinary plant invasion.</title>
        <authorList>
            <person name="Bieker V.C."/>
            <person name="Martin M.D."/>
            <person name="Gilbert T."/>
            <person name="Hodgins K."/>
            <person name="Battlay P."/>
            <person name="Petersen B."/>
            <person name="Wilson J."/>
        </authorList>
    </citation>
    <scope>NUCLEOTIDE SEQUENCE</scope>
    <source>
        <strain evidence="2">AA19_3_7</strain>
        <tissue evidence="2">Leaf</tissue>
    </source>
</reference>
<comment type="caution">
    <text evidence="2">The sequence shown here is derived from an EMBL/GenBank/DDBJ whole genome shotgun (WGS) entry which is preliminary data.</text>
</comment>